<evidence type="ECO:0000313" key="3">
    <source>
        <dbReference type="Proteomes" id="UP001241056"/>
    </source>
</evidence>
<comment type="caution">
    <text evidence="2">The sequence shown here is derived from an EMBL/GenBank/DDBJ whole genome shotgun (WGS) entry which is preliminary data.</text>
</comment>
<evidence type="ECO:0000313" key="2">
    <source>
        <dbReference type="EMBL" id="MDM7858672.1"/>
    </source>
</evidence>
<feature type="transmembrane region" description="Helical" evidence="1">
    <location>
        <begin position="253"/>
        <end position="275"/>
    </location>
</feature>
<keyword evidence="1" id="KW-1133">Transmembrane helix</keyword>
<keyword evidence="1" id="KW-0812">Transmembrane</keyword>
<organism evidence="2 3">
    <name type="scientific">Thiopseudomonas acetoxidans</name>
    <dbReference type="NCBI Taxonomy" id="3041622"/>
    <lineage>
        <taxon>Bacteria</taxon>
        <taxon>Pseudomonadati</taxon>
        <taxon>Pseudomonadota</taxon>
        <taxon>Gammaproteobacteria</taxon>
        <taxon>Pseudomonadales</taxon>
        <taxon>Pseudomonadaceae</taxon>
        <taxon>Thiopseudomonas</taxon>
    </lineage>
</organism>
<reference evidence="2 3" key="1">
    <citation type="submission" date="2023-06" db="EMBL/GenBank/DDBJ databases">
        <title>Thiopseudomonas sp. CY1220 draft genome sequence.</title>
        <authorList>
            <person name="Zhao G."/>
            <person name="An M."/>
        </authorList>
    </citation>
    <scope>NUCLEOTIDE SEQUENCE [LARGE SCALE GENOMIC DNA]</scope>
    <source>
        <strain evidence="2 3">CY1220</strain>
    </source>
</reference>
<feature type="transmembrane region" description="Helical" evidence="1">
    <location>
        <begin position="317"/>
        <end position="335"/>
    </location>
</feature>
<sequence length="368" mass="40483">MSLVNTSRKPVKVQARQWLFPLAAAYGVLMLPLSVLGMLGYLPVPAGLQTPFGHAHEMLFGMAFLVVSGYLLGPMPKPQLLGYIALWLLARIGFLAWPFSLPVMLFAAAGAALLSYWVVPRFWRAKKWRNQSVAPIIILFSIATTLAGYDALVLHRLLAHGLLVLAALMFFMGGRVIAPTLASFWLQQNIRMENRVQPNLEGAGLISLTLALLLQVLDATALLQALALGVAGVVVWLRLLRWQPWRYWRRLDILWLFFGYASLGTALLLLAAGAYSPLAGLVAIHTLTVGAMGVLMVSIMARVTVVKRFKDANALRSSHLATALLVMGALLRIFAPVFPAAYLPLVHSAMLCWSLGFASLIWVFWQCR</sequence>
<feature type="transmembrane region" description="Helical" evidence="1">
    <location>
        <begin position="18"/>
        <end position="42"/>
    </location>
</feature>
<dbReference type="InterPro" id="IPR010266">
    <property type="entry name" value="NnrS"/>
</dbReference>
<evidence type="ECO:0000256" key="1">
    <source>
        <dbReference type="SAM" id="Phobius"/>
    </source>
</evidence>
<feature type="transmembrane region" description="Helical" evidence="1">
    <location>
        <begin position="132"/>
        <end position="152"/>
    </location>
</feature>
<dbReference type="Proteomes" id="UP001241056">
    <property type="component" value="Unassembled WGS sequence"/>
</dbReference>
<proteinExistence type="predicted"/>
<feature type="transmembrane region" description="Helical" evidence="1">
    <location>
        <begin position="158"/>
        <end position="178"/>
    </location>
</feature>
<protein>
    <submittedName>
        <fullName evidence="2">NnrS family protein</fullName>
    </submittedName>
</protein>
<feature type="transmembrane region" description="Helical" evidence="1">
    <location>
        <begin position="54"/>
        <end position="73"/>
    </location>
</feature>
<keyword evidence="3" id="KW-1185">Reference proteome</keyword>
<dbReference type="RefSeq" id="WP_289411463.1">
    <property type="nucleotide sequence ID" value="NZ_JAUCDY010000014.1"/>
</dbReference>
<gene>
    <name evidence="2" type="ORF">QEZ41_10375</name>
</gene>
<feature type="transmembrane region" description="Helical" evidence="1">
    <location>
        <begin position="199"/>
        <end position="217"/>
    </location>
</feature>
<dbReference type="EMBL" id="JAUCDY010000014">
    <property type="protein sequence ID" value="MDM7858672.1"/>
    <property type="molecule type" value="Genomic_DNA"/>
</dbReference>
<feature type="transmembrane region" description="Helical" evidence="1">
    <location>
        <begin position="223"/>
        <end position="241"/>
    </location>
</feature>
<accession>A0ABT7SR47</accession>
<keyword evidence="1" id="KW-0472">Membrane</keyword>
<feature type="transmembrane region" description="Helical" evidence="1">
    <location>
        <begin position="80"/>
        <end position="97"/>
    </location>
</feature>
<feature type="transmembrane region" description="Helical" evidence="1">
    <location>
        <begin position="281"/>
        <end position="305"/>
    </location>
</feature>
<feature type="transmembrane region" description="Helical" evidence="1">
    <location>
        <begin position="341"/>
        <end position="365"/>
    </location>
</feature>
<feature type="transmembrane region" description="Helical" evidence="1">
    <location>
        <begin position="103"/>
        <end position="120"/>
    </location>
</feature>
<name>A0ABT7SR47_9GAMM</name>
<dbReference type="Pfam" id="PF05940">
    <property type="entry name" value="NnrS"/>
    <property type="match status" value="1"/>
</dbReference>